<keyword evidence="2" id="KW-1185">Reference proteome</keyword>
<proteinExistence type="predicted"/>
<sequence length="69" mass="8151">MFGHELVVSKEVTRHVKEYKCQHCDFQMTTNGKGKLTPLTPKYKEINSVLEQIYTKRRLRKASNIILDR</sequence>
<evidence type="ECO:0008006" key="3">
    <source>
        <dbReference type="Google" id="ProtNLM"/>
    </source>
</evidence>
<evidence type="ECO:0000313" key="1">
    <source>
        <dbReference type="EMBL" id="MFC4722715.1"/>
    </source>
</evidence>
<accession>A0ABV9N562</accession>
<name>A0ABV9N562_9FLAO</name>
<dbReference type="EMBL" id="JBHSGP010000014">
    <property type="protein sequence ID" value="MFC4722715.1"/>
    <property type="molecule type" value="Genomic_DNA"/>
</dbReference>
<dbReference type="RefSeq" id="WP_387963462.1">
    <property type="nucleotide sequence ID" value="NZ_JBHSGP010000014.1"/>
</dbReference>
<evidence type="ECO:0000313" key="2">
    <source>
        <dbReference type="Proteomes" id="UP001595953"/>
    </source>
</evidence>
<comment type="caution">
    <text evidence="1">The sequence shown here is derived from an EMBL/GenBank/DDBJ whole genome shotgun (WGS) entry which is preliminary data.</text>
</comment>
<dbReference type="Proteomes" id="UP001595953">
    <property type="component" value="Unassembled WGS sequence"/>
</dbReference>
<reference evidence="2" key="1">
    <citation type="journal article" date="2019" name="Int. J. Syst. Evol. Microbiol.">
        <title>The Global Catalogue of Microorganisms (GCM) 10K type strain sequencing project: providing services to taxonomists for standard genome sequencing and annotation.</title>
        <authorList>
            <consortium name="The Broad Institute Genomics Platform"/>
            <consortium name="The Broad Institute Genome Sequencing Center for Infectious Disease"/>
            <person name="Wu L."/>
            <person name="Ma J."/>
        </authorList>
    </citation>
    <scope>NUCLEOTIDE SEQUENCE [LARGE SCALE GENOMIC DNA]</scope>
    <source>
        <strain evidence="2">CCUG 63682</strain>
    </source>
</reference>
<protein>
    <recommendedName>
        <fullName evidence="3">Transposase</fullName>
    </recommendedName>
</protein>
<organism evidence="1 2">
    <name type="scientific">Geojedonia litorea</name>
    <dbReference type="NCBI Taxonomy" id="1268269"/>
    <lineage>
        <taxon>Bacteria</taxon>
        <taxon>Pseudomonadati</taxon>
        <taxon>Bacteroidota</taxon>
        <taxon>Flavobacteriia</taxon>
        <taxon>Flavobacteriales</taxon>
        <taxon>Flavobacteriaceae</taxon>
        <taxon>Geojedonia</taxon>
    </lineage>
</organism>
<gene>
    <name evidence="1" type="ORF">ACFO5O_10305</name>
</gene>